<dbReference type="Gene3D" id="1.20.1250.20">
    <property type="entry name" value="MFS general substrate transporter like domains"/>
    <property type="match status" value="2"/>
</dbReference>
<feature type="domain" description="Major facilitator superfamily (MFS) profile" evidence="5">
    <location>
        <begin position="11"/>
        <end position="405"/>
    </location>
</feature>
<dbReference type="Proteomes" id="UP000777002">
    <property type="component" value="Unassembled WGS sequence"/>
</dbReference>
<evidence type="ECO:0000256" key="4">
    <source>
        <dbReference type="SAM" id="Phobius"/>
    </source>
</evidence>
<evidence type="ECO:0000256" key="1">
    <source>
        <dbReference type="ARBA" id="ARBA00022692"/>
    </source>
</evidence>
<dbReference type="InterPro" id="IPR020846">
    <property type="entry name" value="MFS_dom"/>
</dbReference>
<feature type="transmembrane region" description="Helical" evidence="4">
    <location>
        <begin position="49"/>
        <end position="69"/>
    </location>
</feature>
<feature type="transmembrane region" description="Helical" evidence="4">
    <location>
        <begin position="219"/>
        <end position="242"/>
    </location>
</feature>
<dbReference type="SUPFAM" id="SSF103473">
    <property type="entry name" value="MFS general substrate transporter"/>
    <property type="match status" value="1"/>
</dbReference>
<evidence type="ECO:0000313" key="6">
    <source>
        <dbReference type="EMBL" id="MBM6928320.1"/>
    </source>
</evidence>
<evidence type="ECO:0000256" key="3">
    <source>
        <dbReference type="ARBA" id="ARBA00023136"/>
    </source>
</evidence>
<dbReference type="PROSITE" id="PS50850">
    <property type="entry name" value="MFS"/>
    <property type="match status" value="1"/>
</dbReference>
<feature type="transmembrane region" description="Helical" evidence="4">
    <location>
        <begin position="287"/>
        <end position="303"/>
    </location>
</feature>
<accession>A0ABS2GR89</accession>
<name>A0ABS2GR89_9BURK</name>
<organism evidence="6 7">
    <name type="scientific">Parasutterella secunda</name>
    <dbReference type="NCBI Taxonomy" id="626947"/>
    <lineage>
        <taxon>Bacteria</taxon>
        <taxon>Pseudomonadati</taxon>
        <taxon>Pseudomonadota</taxon>
        <taxon>Betaproteobacteria</taxon>
        <taxon>Burkholderiales</taxon>
        <taxon>Sutterellaceae</taxon>
        <taxon>Parasutterella</taxon>
    </lineage>
</organism>
<reference evidence="6 7" key="1">
    <citation type="journal article" date="2021" name="Sci. Rep.">
        <title>The distribution of antibiotic resistance genes in chicken gut microbiota commensals.</title>
        <authorList>
            <person name="Juricova H."/>
            <person name="Matiasovicova J."/>
            <person name="Kubasova T."/>
            <person name="Cejkova D."/>
            <person name="Rychlik I."/>
        </authorList>
    </citation>
    <scope>NUCLEOTIDE SEQUENCE [LARGE SCALE GENOMIC DNA]</scope>
    <source>
        <strain evidence="6 7">An562</strain>
    </source>
</reference>
<feature type="transmembrane region" description="Helical" evidence="4">
    <location>
        <begin position="377"/>
        <end position="401"/>
    </location>
</feature>
<dbReference type="Pfam" id="PF07690">
    <property type="entry name" value="MFS_1"/>
    <property type="match status" value="1"/>
</dbReference>
<keyword evidence="2 4" id="KW-1133">Transmembrane helix</keyword>
<gene>
    <name evidence="6" type="ORF">H5985_03415</name>
</gene>
<dbReference type="InterPro" id="IPR036259">
    <property type="entry name" value="MFS_trans_sf"/>
</dbReference>
<comment type="caution">
    <text evidence="6">The sequence shown here is derived from an EMBL/GenBank/DDBJ whole genome shotgun (WGS) entry which is preliminary data.</text>
</comment>
<evidence type="ECO:0000259" key="5">
    <source>
        <dbReference type="PROSITE" id="PS50850"/>
    </source>
</evidence>
<feature type="transmembrane region" description="Helical" evidence="4">
    <location>
        <begin position="262"/>
        <end position="280"/>
    </location>
</feature>
<dbReference type="EMBL" id="JACJKX010000004">
    <property type="protein sequence ID" value="MBM6928320.1"/>
    <property type="molecule type" value="Genomic_DNA"/>
</dbReference>
<dbReference type="InterPro" id="IPR011701">
    <property type="entry name" value="MFS"/>
</dbReference>
<dbReference type="PANTHER" id="PTHR43129:SF1">
    <property type="entry name" value="FOSMIDOMYCIN RESISTANCE PROTEIN"/>
    <property type="match status" value="1"/>
</dbReference>
<keyword evidence="3 4" id="KW-0472">Membrane</keyword>
<proteinExistence type="predicted"/>
<feature type="transmembrane region" description="Helical" evidence="4">
    <location>
        <begin position="352"/>
        <end position="371"/>
    </location>
</feature>
<dbReference type="PANTHER" id="PTHR43129">
    <property type="entry name" value="FOSMIDOMYCIN RESISTANCE PROTEIN"/>
    <property type="match status" value="1"/>
</dbReference>
<feature type="transmembrane region" description="Helical" evidence="4">
    <location>
        <begin position="166"/>
        <end position="189"/>
    </location>
</feature>
<feature type="transmembrane region" description="Helical" evidence="4">
    <location>
        <begin position="76"/>
        <end position="92"/>
    </location>
</feature>
<evidence type="ECO:0000256" key="2">
    <source>
        <dbReference type="ARBA" id="ARBA00022989"/>
    </source>
</evidence>
<keyword evidence="1 4" id="KW-0812">Transmembrane</keyword>
<sequence>MTEARKQDILLITLLGTAHGLSHYFHLIIPPLFPWIMPEFGTSFAEMGAVMTVFFITSSLGQAVSGIVVDKLGPRVCLYGGVSLLMIAGFLFSFAQNYWWFFPVAACAGLGNSVFHPTDFSIINRCISSERLPFAFSIHFLVGNVGWALAPIIMVGVASFTGSWRLAAATAGLMALLVLIALVSHNAFFDKILTEGKGLTPEEKKADEKADVGFGFLKLLVVWLCFLFFFCNSFALGILQNFAPSIFNATYHVGLEIATGGLTAYMIGSIVGAVLGAYVAKAFKRSDYVIAASMSLSALMAILLASQWFGAWCVLPLMAVMGFGVGVATPSRDILIRGACMTFLNSKSLGRVYGFTYCGMDVGQTLAPLIAGPLLDAGFFSLALILVGIFQTGALLTALGVGQQKEKAH</sequence>
<keyword evidence="7" id="KW-1185">Reference proteome</keyword>
<feature type="transmembrane region" description="Helical" evidence="4">
    <location>
        <begin position="98"/>
        <end position="115"/>
    </location>
</feature>
<dbReference type="RefSeq" id="WP_205049916.1">
    <property type="nucleotide sequence ID" value="NZ_JACJKX010000004.1"/>
</dbReference>
<feature type="transmembrane region" description="Helical" evidence="4">
    <location>
        <begin position="136"/>
        <end position="160"/>
    </location>
</feature>
<evidence type="ECO:0000313" key="7">
    <source>
        <dbReference type="Proteomes" id="UP000777002"/>
    </source>
</evidence>
<protein>
    <submittedName>
        <fullName evidence="6">MFS transporter</fullName>
    </submittedName>
</protein>
<feature type="transmembrane region" description="Helical" evidence="4">
    <location>
        <begin position="309"/>
        <end position="331"/>
    </location>
</feature>